<keyword evidence="2" id="KW-0808">Transferase</keyword>
<proteinExistence type="predicted"/>
<dbReference type="InterPro" id="IPR052961">
    <property type="entry name" value="Oxido-Kinase-like_Enzymes"/>
</dbReference>
<gene>
    <name evidence="2 4 5" type="ORF">SRAE_2000515200</name>
</gene>
<evidence type="ECO:0000313" key="2">
    <source>
        <dbReference type="EMBL" id="CEF70521.1"/>
    </source>
</evidence>
<keyword evidence="3" id="KW-1185">Reference proteome</keyword>
<dbReference type="EMBL" id="LN609529">
    <property type="protein sequence ID" value="CEF70521.1"/>
    <property type="molecule type" value="Genomic_DNA"/>
</dbReference>
<evidence type="ECO:0000313" key="5">
    <source>
        <dbReference type="WormBase" id="SRAE_2000515200"/>
    </source>
</evidence>
<dbReference type="PANTHER" id="PTHR23020:SF41">
    <property type="entry name" value="AMINOGLYCOSIDE PHOSPHOTRANSFERASE DOMAIN-CONTAINING PROTEIN"/>
    <property type="match status" value="1"/>
</dbReference>
<feature type="domain" description="CHK kinase-like" evidence="1">
    <location>
        <begin position="142"/>
        <end position="329"/>
    </location>
</feature>
<dbReference type="SUPFAM" id="SSF56112">
    <property type="entry name" value="Protein kinase-like (PK-like)"/>
    <property type="match status" value="1"/>
</dbReference>
<dbReference type="InterPro" id="IPR012877">
    <property type="entry name" value="Dhs-27"/>
</dbReference>
<protein>
    <submittedName>
        <fullName evidence="2">Protein kinase-like domain and Uncharacterized oxidoreductase Dhs-27 family and CHK kinase-like domain-containing protein</fullName>
    </submittedName>
</protein>
<dbReference type="Gene3D" id="3.90.1200.10">
    <property type="match status" value="1"/>
</dbReference>
<dbReference type="InterPro" id="IPR011009">
    <property type="entry name" value="Kinase-like_dom_sf"/>
</dbReference>
<dbReference type="Pfam" id="PF07914">
    <property type="entry name" value="DUF1679"/>
    <property type="match status" value="1"/>
</dbReference>
<evidence type="ECO:0000259" key="1">
    <source>
        <dbReference type="SMART" id="SM00587"/>
    </source>
</evidence>
<keyword evidence="2" id="KW-0418">Kinase</keyword>
<organism evidence="2">
    <name type="scientific">Strongyloides ratti</name>
    <name type="common">Parasitic roundworm</name>
    <dbReference type="NCBI Taxonomy" id="34506"/>
    <lineage>
        <taxon>Eukaryota</taxon>
        <taxon>Metazoa</taxon>
        <taxon>Ecdysozoa</taxon>
        <taxon>Nematoda</taxon>
        <taxon>Chromadorea</taxon>
        <taxon>Rhabditida</taxon>
        <taxon>Tylenchina</taxon>
        <taxon>Panagrolaimomorpha</taxon>
        <taxon>Strongyloidoidea</taxon>
        <taxon>Strongyloididae</taxon>
        <taxon>Strongyloides</taxon>
    </lineage>
</organism>
<dbReference type="Proteomes" id="UP000035682">
    <property type="component" value="Unplaced"/>
</dbReference>
<dbReference type="InterPro" id="IPR015897">
    <property type="entry name" value="CHK_kinase-like"/>
</dbReference>
<dbReference type="OrthoDB" id="5915577at2759"/>
<dbReference type="RefSeq" id="XP_024509718.1">
    <property type="nucleotide sequence ID" value="XM_024644126.1"/>
</dbReference>
<dbReference type="PANTHER" id="PTHR23020">
    <property type="entry name" value="UNCHARACTERIZED NUCLEAR HORMONE RECEPTOR-RELATED"/>
    <property type="match status" value="1"/>
</dbReference>
<evidence type="ECO:0000313" key="3">
    <source>
        <dbReference type="Proteomes" id="UP000035682"/>
    </source>
</evidence>
<name>A0A090LQR6_STRRB</name>
<dbReference type="GeneID" id="36382899"/>
<sequence length="407" mass="47787">MEESLKGKLILNTHTFTIDWACQILEKNDPDFNIFTKNGLVKNVITRPIGKGKGCFASVYEIIFINTCDRGYNCVIKIPQFQKECCNNDEKNSKFIKNMDKTVIMMHNRECEFYNNLKNINIKIPKVFSAIPIIPNVQEGILLMKNLSETGAIQCITDSLMPSQIYQVIRYLARLHTYSIINKKLFSDKQYSCMFNEMELESWYIPLKIKFKQIFGNIIGEIYDEFIDIATNAKFHHYIMNEAHLENGLCNVLIHGDVYTHNLFFKKDIFGNPTSQLEAIFDWQTMQMGSPVFDITRCIVLSLDGDIRRRIEEDLLLFYYQTFSDELGKYKIEVPFRYENFRKVYDITFLQQSGDLLSMIDIFILKNTEFDKKEKAYKAIIDKTGIKLKHAIEDSIIIIRKYFKDWK</sequence>
<reference evidence="4" key="2">
    <citation type="submission" date="2020-12" db="UniProtKB">
        <authorList>
            <consortium name="WormBaseParasite"/>
        </authorList>
    </citation>
    <scope>IDENTIFICATION</scope>
</reference>
<accession>A0A090LQR6</accession>
<evidence type="ECO:0000313" key="4">
    <source>
        <dbReference type="WBParaSite" id="SRAE_2000515200.1"/>
    </source>
</evidence>
<reference evidence="2 3" key="1">
    <citation type="submission" date="2014-09" db="EMBL/GenBank/DDBJ databases">
        <authorList>
            <person name="Martin A.A."/>
        </authorList>
    </citation>
    <scope>NUCLEOTIDE SEQUENCE</scope>
    <source>
        <strain evidence="3">ED321</strain>
        <strain evidence="2">ED321 Heterogonic</strain>
    </source>
</reference>
<dbReference type="AlphaFoldDB" id="A0A090LQR6"/>
<dbReference type="SMART" id="SM00587">
    <property type="entry name" value="CHK"/>
    <property type="match status" value="1"/>
</dbReference>
<dbReference type="GO" id="GO:0016301">
    <property type="term" value="F:kinase activity"/>
    <property type="evidence" value="ECO:0007669"/>
    <property type="project" value="UniProtKB-KW"/>
</dbReference>
<dbReference type="OMA" id="GHIIMEY"/>
<dbReference type="CTD" id="36382899"/>
<dbReference type="WormBase" id="SRAE_2000515200">
    <property type="protein sequence ID" value="SRP10706"/>
    <property type="gene ID" value="WBGene00265406"/>
</dbReference>
<dbReference type="WBParaSite" id="SRAE_2000515200.1">
    <property type="protein sequence ID" value="SRAE_2000515200.1"/>
    <property type="gene ID" value="WBGene00265406"/>
</dbReference>